<dbReference type="AlphaFoldDB" id="H8Z7B5"/>
<name>H8Z7B5_9GAMM</name>
<reference evidence="2 3" key="2">
    <citation type="submission" date="2011-11" db="EMBL/GenBank/DDBJ databases">
        <authorList>
            <consortium name="US DOE Joint Genome Institute"/>
            <person name="Lucas S."/>
            <person name="Han J."/>
            <person name="Lapidus A."/>
            <person name="Cheng J.-F."/>
            <person name="Goodwin L."/>
            <person name="Pitluck S."/>
            <person name="Peters L."/>
            <person name="Ovchinnikova G."/>
            <person name="Zhang X."/>
            <person name="Detter J.C."/>
            <person name="Han C."/>
            <person name="Tapia R."/>
            <person name="Land M."/>
            <person name="Hauser L."/>
            <person name="Kyrpides N."/>
            <person name="Ivanova N."/>
            <person name="Pagani I."/>
            <person name="Vogl K."/>
            <person name="Liu Z."/>
            <person name="Overmann J."/>
            <person name="Frigaard N.-U."/>
            <person name="Bryant D."/>
            <person name="Woyke T."/>
        </authorList>
    </citation>
    <scope>NUCLEOTIDE SEQUENCE [LARGE SCALE GENOMIC DNA]</scope>
    <source>
        <strain evidence="2 3">970</strain>
    </source>
</reference>
<protein>
    <submittedName>
        <fullName evidence="2">Uncharacterized protein</fullName>
    </submittedName>
</protein>
<organism evidence="2 3">
    <name type="scientific">Thiorhodovibrio frisius</name>
    <dbReference type="NCBI Taxonomy" id="631362"/>
    <lineage>
        <taxon>Bacteria</taxon>
        <taxon>Pseudomonadati</taxon>
        <taxon>Pseudomonadota</taxon>
        <taxon>Gammaproteobacteria</taxon>
        <taxon>Chromatiales</taxon>
        <taxon>Chromatiaceae</taxon>
        <taxon>Thiorhodovibrio</taxon>
    </lineage>
</organism>
<accession>H8Z7B5</accession>
<proteinExistence type="predicted"/>
<gene>
    <name evidence="2" type="ORF">Thi970DRAFT_03435</name>
</gene>
<keyword evidence="3" id="KW-1185">Reference proteome</keyword>
<dbReference type="EMBL" id="JH603170">
    <property type="protein sequence ID" value="EIC19831.1"/>
    <property type="molecule type" value="Genomic_DNA"/>
</dbReference>
<dbReference type="Proteomes" id="UP000002964">
    <property type="component" value="Unassembled WGS sequence"/>
</dbReference>
<dbReference type="RefSeq" id="WP_009150234.1">
    <property type="nucleotide sequence ID" value="NZ_CP121471.1"/>
</dbReference>
<evidence type="ECO:0000313" key="2">
    <source>
        <dbReference type="EMBL" id="EIC19831.1"/>
    </source>
</evidence>
<evidence type="ECO:0000313" key="3">
    <source>
        <dbReference type="Proteomes" id="UP000002964"/>
    </source>
</evidence>
<keyword evidence="1" id="KW-0732">Signal</keyword>
<feature type="signal peptide" evidence="1">
    <location>
        <begin position="1"/>
        <end position="22"/>
    </location>
</feature>
<dbReference type="OrthoDB" id="5741572at2"/>
<feature type="chain" id="PRO_5003618386" evidence="1">
    <location>
        <begin position="23"/>
        <end position="101"/>
    </location>
</feature>
<evidence type="ECO:0000256" key="1">
    <source>
        <dbReference type="SAM" id="SignalP"/>
    </source>
</evidence>
<dbReference type="HOGENOM" id="CLU_2290405_0_0_6"/>
<sequence length="101" mass="11468">MRIQLQLGLVILSIFIALPAIAAKPVSIEFHGKVNNGPNYGYGIKCSNGVTYDIVAWGDYDGDYYTPPPWEEDNQKYGNFDFDKYTGQCIDILAYRFCETR</sequence>
<reference evidence="3" key="1">
    <citation type="submission" date="2011-06" db="EMBL/GenBank/DDBJ databases">
        <authorList>
            <consortium name="US DOE Joint Genome Institute (JGI-PGF)"/>
            <person name="Lucas S."/>
            <person name="Han J."/>
            <person name="Lapidus A."/>
            <person name="Cheng J.-F."/>
            <person name="Goodwin L."/>
            <person name="Pitluck S."/>
            <person name="Peters L."/>
            <person name="Land M.L."/>
            <person name="Hauser L."/>
            <person name="Vogl K."/>
            <person name="Liu Z."/>
            <person name="Overmann J."/>
            <person name="Frigaard N.-U."/>
            <person name="Bryant D.A."/>
            <person name="Woyke T.J."/>
        </authorList>
    </citation>
    <scope>NUCLEOTIDE SEQUENCE [LARGE SCALE GENOMIC DNA]</scope>
    <source>
        <strain evidence="3">970</strain>
    </source>
</reference>